<protein>
    <submittedName>
        <fullName evidence="1">Uncharacterized protein</fullName>
    </submittedName>
</protein>
<reference evidence="1" key="1">
    <citation type="submission" date="2016-01" db="EMBL/GenBank/DDBJ databases">
        <title>Reference transcriptome for the parasite Schistocephalus solidus: insights into the molecular evolution of parasitism.</title>
        <authorList>
            <person name="Hebert F.O."/>
            <person name="Grambauer S."/>
            <person name="Barber I."/>
            <person name="Landry C.R."/>
            <person name="Aubin-Horth N."/>
        </authorList>
    </citation>
    <scope>NUCLEOTIDE SEQUENCE</scope>
</reference>
<sequence length="99" mass="11374">LVETPKMEVILRRTLLLKSTSMNPPPSRIQFSFSKAKPESKYKCYFQTNASNITYRMIHARHLSSPERAEGATYHNRVESYRGDPAVPMTSMLRCPIGR</sequence>
<proteinExistence type="predicted"/>
<evidence type="ECO:0000313" key="1">
    <source>
        <dbReference type="EMBL" id="JAP62271.1"/>
    </source>
</evidence>
<accession>A0A0V0JBJ7</accession>
<name>A0A0V0JBJ7_SCHSO</name>
<feature type="non-terminal residue" evidence="1">
    <location>
        <position position="1"/>
    </location>
</feature>
<dbReference type="AlphaFoldDB" id="A0A0V0JBJ7"/>
<dbReference type="EMBL" id="GEEE01000954">
    <property type="protein sequence ID" value="JAP62271.1"/>
    <property type="molecule type" value="Transcribed_RNA"/>
</dbReference>
<gene>
    <name evidence="1" type="ORF">TR165519</name>
</gene>
<organism evidence="1">
    <name type="scientific">Schistocephalus solidus</name>
    <name type="common">Tapeworm</name>
    <dbReference type="NCBI Taxonomy" id="70667"/>
    <lineage>
        <taxon>Eukaryota</taxon>
        <taxon>Metazoa</taxon>
        <taxon>Spiralia</taxon>
        <taxon>Lophotrochozoa</taxon>
        <taxon>Platyhelminthes</taxon>
        <taxon>Cestoda</taxon>
        <taxon>Eucestoda</taxon>
        <taxon>Diphyllobothriidea</taxon>
        <taxon>Diphyllobothriidae</taxon>
        <taxon>Schistocephalus</taxon>
    </lineage>
</organism>